<organism evidence="1 2">
    <name type="scientific">Araneus ventricosus</name>
    <name type="common">Orbweaver spider</name>
    <name type="synonym">Epeira ventricosa</name>
    <dbReference type="NCBI Taxonomy" id="182803"/>
    <lineage>
        <taxon>Eukaryota</taxon>
        <taxon>Metazoa</taxon>
        <taxon>Ecdysozoa</taxon>
        <taxon>Arthropoda</taxon>
        <taxon>Chelicerata</taxon>
        <taxon>Arachnida</taxon>
        <taxon>Araneae</taxon>
        <taxon>Araneomorphae</taxon>
        <taxon>Entelegynae</taxon>
        <taxon>Araneoidea</taxon>
        <taxon>Araneidae</taxon>
        <taxon>Araneus</taxon>
    </lineage>
</organism>
<reference evidence="1 2" key="1">
    <citation type="journal article" date="2019" name="Sci. Rep.">
        <title>Orb-weaving spider Araneus ventricosus genome elucidates the spidroin gene catalogue.</title>
        <authorList>
            <person name="Kono N."/>
            <person name="Nakamura H."/>
            <person name="Ohtoshi R."/>
            <person name="Moran D.A.P."/>
            <person name="Shinohara A."/>
            <person name="Yoshida Y."/>
            <person name="Fujiwara M."/>
            <person name="Mori M."/>
            <person name="Tomita M."/>
            <person name="Arakawa K."/>
        </authorList>
    </citation>
    <scope>NUCLEOTIDE SEQUENCE [LARGE SCALE GENOMIC DNA]</scope>
</reference>
<sequence length="126" mass="13744">TIVHPAFVSKILENKTLALCCLLHKRTVLPCLKTLKISPKSCAVSETCTQLIPLQPEKIRLKPPVAPPETYPSLMSPGLENKISKPRVASRNCTQPLSSCVIQYTEAPVLPPEIAPPALSPQNLEK</sequence>
<name>A0A4Y2SZL4_ARAVE</name>
<dbReference type="EMBL" id="BGPR01024474">
    <property type="protein sequence ID" value="GBN92599.1"/>
    <property type="molecule type" value="Genomic_DNA"/>
</dbReference>
<proteinExistence type="predicted"/>
<comment type="caution">
    <text evidence="1">The sequence shown here is derived from an EMBL/GenBank/DDBJ whole genome shotgun (WGS) entry which is preliminary data.</text>
</comment>
<evidence type="ECO:0000313" key="2">
    <source>
        <dbReference type="Proteomes" id="UP000499080"/>
    </source>
</evidence>
<dbReference type="AlphaFoldDB" id="A0A4Y2SZL4"/>
<accession>A0A4Y2SZL4</accession>
<evidence type="ECO:0000313" key="1">
    <source>
        <dbReference type="EMBL" id="GBN92599.1"/>
    </source>
</evidence>
<gene>
    <name evidence="1" type="ORF">AVEN_110302_1</name>
</gene>
<dbReference type="Proteomes" id="UP000499080">
    <property type="component" value="Unassembled WGS sequence"/>
</dbReference>
<keyword evidence="2" id="KW-1185">Reference proteome</keyword>
<protein>
    <submittedName>
        <fullName evidence="1">Uncharacterized protein</fullName>
    </submittedName>
</protein>
<feature type="non-terminal residue" evidence="1">
    <location>
        <position position="1"/>
    </location>
</feature>